<dbReference type="EMBL" id="ML996182">
    <property type="protein sequence ID" value="KAF2732145.1"/>
    <property type="molecule type" value="Genomic_DNA"/>
</dbReference>
<sequence length="361" mass="40687">MTTKKRPLSFPHECLPAASVKKIIDILRKGDLKALQPGGKIPKFVREAFGPDVVHCPHIIPAHVAFDPTPSNKGIATHLIAGLLKPHVGVIVQHNGRIGREDTSEEKAKLLLDAADENDESSDVEGWGIWNLHHDSSYVSSYIASGAKLWVIYPPTAENLEVLCETYRTEYPHDTLGIFEVYQRLKNGIAVLQPPGTHLWQPPLCPHSVFTLSSSVLVGGEIYRATDFAFRLQNIEIEAAWAVRSRTNCDQLVLELRNHLYQALCTRNNEFAMEERSFQREILDSWDQVIGEPHLETLIRTAKTIKMKHFKDVWVNKLLEWGVCPCGEMIKNAGRPTTSARLRASRDRKAAVEHFNEQHMG</sequence>
<dbReference type="SUPFAM" id="SSF51197">
    <property type="entry name" value="Clavaminate synthase-like"/>
    <property type="match status" value="1"/>
</dbReference>
<dbReference type="AlphaFoldDB" id="A0A9P4QV50"/>
<protein>
    <recommendedName>
        <fullName evidence="3">JmjC domain-containing protein</fullName>
    </recommendedName>
</protein>
<accession>A0A9P4QV50</accession>
<evidence type="ECO:0008006" key="3">
    <source>
        <dbReference type="Google" id="ProtNLM"/>
    </source>
</evidence>
<dbReference type="OrthoDB" id="3790934at2759"/>
<reference evidence="1" key="1">
    <citation type="journal article" date="2020" name="Stud. Mycol.">
        <title>101 Dothideomycetes genomes: a test case for predicting lifestyles and emergence of pathogens.</title>
        <authorList>
            <person name="Haridas S."/>
            <person name="Albert R."/>
            <person name="Binder M."/>
            <person name="Bloem J."/>
            <person name="Labutti K."/>
            <person name="Salamov A."/>
            <person name="Andreopoulos B."/>
            <person name="Baker S."/>
            <person name="Barry K."/>
            <person name="Bills G."/>
            <person name="Bluhm B."/>
            <person name="Cannon C."/>
            <person name="Castanera R."/>
            <person name="Culley D."/>
            <person name="Daum C."/>
            <person name="Ezra D."/>
            <person name="Gonzalez J."/>
            <person name="Henrissat B."/>
            <person name="Kuo A."/>
            <person name="Liang C."/>
            <person name="Lipzen A."/>
            <person name="Lutzoni F."/>
            <person name="Magnuson J."/>
            <person name="Mondo S."/>
            <person name="Nolan M."/>
            <person name="Ohm R."/>
            <person name="Pangilinan J."/>
            <person name="Park H.-J."/>
            <person name="Ramirez L."/>
            <person name="Alfaro M."/>
            <person name="Sun H."/>
            <person name="Tritt A."/>
            <person name="Yoshinaga Y."/>
            <person name="Zwiers L.-H."/>
            <person name="Turgeon B."/>
            <person name="Goodwin S."/>
            <person name="Spatafora J."/>
            <person name="Crous P."/>
            <person name="Grigoriev I."/>
        </authorList>
    </citation>
    <scope>NUCLEOTIDE SEQUENCE</scope>
    <source>
        <strain evidence="1">CBS 125425</strain>
    </source>
</reference>
<evidence type="ECO:0000313" key="1">
    <source>
        <dbReference type="EMBL" id="KAF2732145.1"/>
    </source>
</evidence>
<gene>
    <name evidence="1" type="ORF">EJ04DRAFT_525582</name>
</gene>
<keyword evidence="2" id="KW-1185">Reference proteome</keyword>
<comment type="caution">
    <text evidence="1">The sequence shown here is derived from an EMBL/GenBank/DDBJ whole genome shotgun (WGS) entry which is preliminary data.</text>
</comment>
<organism evidence="1 2">
    <name type="scientific">Polyplosphaeria fusca</name>
    <dbReference type="NCBI Taxonomy" id="682080"/>
    <lineage>
        <taxon>Eukaryota</taxon>
        <taxon>Fungi</taxon>
        <taxon>Dikarya</taxon>
        <taxon>Ascomycota</taxon>
        <taxon>Pezizomycotina</taxon>
        <taxon>Dothideomycetes</taxon>
        <taxon>Pleosporomycetidae</taxon>
        <taxon>Pleosporales</taxon>
        <taxon>Tetraplosphaeriaceae</taxon>
        <taxon>Polyplosphaeria</taxon>
    </lineage>
</organism>
<evidence type="ECO:0000313" key="2">
    <source>
        <dbReference type="Proteomes" id="UP000799444"/>
    </source>
</evidence>
<dbReference type="Proteomes" id="UP000799444">
    <property type="component" value="Unassembled WGS sequence"/>
</dbReference>
<name>A0A9P4QV50_9PLEO</name>
<proteinExistence type="predicted"/>
<dbReference type="Gene3D" id="2.60.120.650">
    <property type="entry name" value="Cupin"/>
    <property type="match status" value="1"/>
</dbReference>